<sequence length="95" mass="10075">MRAGRSDQRGGWSCCHCSLSHCPRLANVSAEYCSVEPNCLHDFTVALCPCAALPPVPHGPHPISRERPESCSTSAVWSCCASCPSGAPSPRWPGP</sequence>
<proteinExistence type="predicted"/>
<gene>
    <name evidence="1" type="ORF">ACFFX0_13650</name>
</gene>
<evidence type="ECO:0000313" key="1">
    <source>
        <dbReference type="EMBL" id="MFB9072191.1"/>
    </source>
</evidence>
<dbReference type="EMBL" id="JBHMFI010000001">
    <property type="protein sequence ID" value="MFB9072191.1"/>
    <property type="molecule type" value="Genomic_DNA"/>
</dbReference>
<organism evidence="1 2">
    <name type="scientific">Citricoccus parietis</name>
    <dbReference type="NCBI Taxonomy" id="592307"/>
    <lineage>
        <taxon>Bacteria</taxon>
        <taxon>Bacillati</taxon>
        <taxon>Actinomycetota</taxon>
        <taxon>Actinomycetes</taxon>
        <taxon>Micrococcales</taxon>
        <taxon>Micrococcaceae</taxon>
        <taxon>Citricoccus</taxon>
    </lineage>
</organism>
<protein>
    <submittedName>
        <fullName evidence="1">Uncharacterized protein</fullName>
    </submittedName>
</protein>
<comment type="caution">
    <text evidence="1">The sequence shown here is derived from an EMBL/GenBank/DDBJ whole genome shotgun (WGS) entry which is preliminary data.</text>
</comment>
<evidence type="ECO:0000313" key="2">
    <source>
        <dbReference type="Proteomes" id="UP001589575"/>
    </source>
</evidence>
<accession>A0ABV5FZT4</accession>
<name>A0ABV5FZT4_9MICC</name>
<keyword evidence="2" id="KW-1185">Reference proteome</keyword>
<reference evidence="1 2" key="1">
    <citation type="submission" date="2024-09" db="EMBL/GenBank/DDBJ databases">
        <authorList>
            <person name="Sun Q."/>
            <person name="Mori K."/>
        </authorList>
    </citation>
    <scope>NUCLEOTIDE SEQUENCE [LARGE SCALE GENOMIC DNA]</scope>
    <source>
        <strain evidence="1 2">CCM 7609</strain>
    </source>
</reference>
<dbReference type="Proteomes" id="UP001589575">
    <property type="component" value="Unassembled WGS sequence"/>
</dbReference>